<protein>
    <submittedName>
        <fullName evidence="1">Uncharacterized protein</fullName>
    </submittedName>
</protein>
<dbReference type="Proteomes" id="UP000004491">
    <property type="component" value="Unassembled WGS sequence"/>
</dbReference>
<comment type="caution">
    <text evidence="1">The sequence shown here is derived from an EMBL/GenBank/DDBJ whole genome shotgun (WGS) entry which is preliminary data.</text>
</comment>
<proteinExistence type="predicted"/>
<reference evidence="1" key="1">
    <citation type="journal article" date="2011" name="ISME J.">
        <title>The endosymbionts of the deep-sea tubeworms Riftia pachyptila and Tevnia jerichonana share an identical physiology as revealed by proteogenomic analyses.</title>
        <authorList>
            <person name="Gardebrecht A."/>
            <person name="Markert S."/>
            <person name="Felbeck H."/>
            <person name="Thuermer A."/>
            <person name="Albrecht D."/>
            <person name="Wollherr A."/>
            <person name="Kabisch J."/>
            <person name="Lehmann R."/>
            <person name="Daniel R."/>
            <person name="Liesegang H."/>
            <person name="Hecker M."/>
            <person name="Sievert S.M."/>
            <person name="Schweder T."/>
        </authorList>
    </citation>
    <scope>NUCLEOTIDE SEQUENCE [LARGE SCALE GENOMIC DNA]</scope>
</reference>
<name>G2DFA1_9GAMM</name>
<gene>
    <name evidence="1" type="ORF">Rifp1Sym_cn00150</name>
</gene>
<evidence type="ECO:0000313" key="2">
    <source>
        <dbReference type="Proteomes" id="UP000004491"/>
    </source>
</evidence>
<dbReference type="EMBL" id="AFOC01000067">
    <property type="protein sequence ID" value="EGV50714.1"/>
    <property type="molecule type" value="Genomic_DNA"/>
</dbReference>
<keyword evidence="2" id="KW-1185">Reference proteome</keyword>
<evidence type="ECO:0000313" key="1">
    <source>
        <dbReference type="EMBL" id="EGV50714.1"/>
    </source>
</evidence>
<organism evidence="1 2">
    <name type="scientific">endosymbiont of Riftia pachyptila</name>
    <name type="common">vent Ph05</name>
    <dbReference type="NCBI Taxonomy" id="1048808"/>
    <lineage>
        <taxon>Bacteria</taxon>
        <taxon>Pseudomonadati</taxon>
        <taxon>Pseudomonadota</taxon>
        <taxon>Gammaproteobacteria</taxon>
        <taxon>sulfur-oxidizing symbionts</taxon>
    </lineage>
</organism>
<sequence length="135" mass="14725">MGGWLLLDAPAFNQFTDDRLVTIGDVDDLKAGPVAPGLGGFTAPERLSAKADLAVLLDKLGHQEVKLIDVAGFNRFFAQQHKASSADVDHGADFGSANLVFDNQTIVCDLSRQFAFFYHCFCLFQGELQLALWFG</sequence>
<dbReference type="AlphaFoldDB" id="G2DFA1"/>
<accession>G2DFA1</accession>